<evidence type="ECO:0000259" key="3">
    <source>
        <dbReference type="PROSITE" id="PS50102"/>
    </source>
</evidence>
<name>A0ABR2LQE3_9ASPA</name>
<keyword evidence="1 2" id="KW-0694">RNA-binding</keyword>
<evidence type="ECO:0000313" key="4">
    <source>
        <dbReference type="EMBL" id="KAK8947638.1"/>
    </source>
</evidence>
<dbReference type="InterPro" id="IPR000504">
    <property type="entry name" value="RRM_dom"/>
</dbReference>
<dbReference type="InterPro" id="IPR052462">
    <property type="entry name" value="SLIRP/GR-RBP-like"/>
</dbReference>
<sequence length="140" mass="15126">MAAALRGGASFWSRPRYRCQFTGSLNSISLPSQLISSRGVTSKLFVGGLSFYTSEDALTEAFSKFGAVVEARIVMDRVSDKSKGFGFITFASEVDAQNAAEQMNGKVFNGRVIFVDIAKPKPTSYSFPISRGPPDPPNSK</sequence>
<dbReference type="Pfam" id="PF00076">
    <property type="entry name" value="RRM_1"/>
    <property type="match status" value="1"/>
</dbReference>
<evidence type="ECO:0000313" key="5">
    <source>
        <dbReference type="Proteomes" id="UP001412067"/>
    </source>
</evidence>
<comment type="caution">
    <text evidence="4">The sequence shown here is derived from an EMBL/GenBank/DDBJ whole genome shotgun (WGS) entry which is preliminary data.</text>
</comment>
<reference evidence="4 5" key="1">
    <citation type="journal article" date="2022" name="Nat. Plants">
        <title>Genomes of leafy and leafless Platanthera orchids illuminate the evolution of mycoheterotrophy.</title>
        <authorList>
            <person name="Li M.H."/>
            <person name="Liu K.W."/>
            <person name="Li Z."/>
            <person name="Lu H.C."/>
            <person name="Ye Q.L."/>
            <person name="Zhang D."/>
            <person name="Wang J.Y."/>
            <person name="Li Y.F."/>
            <person name="Zhong Z.M."/>
            <person name="Liu X."/>
            <person name="Yu X."/>
            <person name="Liu D.K."/>
            <person name="Tu X.D."/>
            <person name="Liu B."/>
            <person name="Hao Y."/>
            <person name="Liao X.Y."/>
            <person name="Jiang Y.T."/>
            <person name="Sun W.H."/>
            <person name="Chen J."/>
            <person name="Chen Y.Q."/>
            <person name="Ai Y."/>
            <person name="Zhai J.W."/>
            <person name="Wu S.S."/>
            <person name="Zhou Z."/>
            <person name="Hsiao Y.Y."/>
            <person name="Wu W.L."/>
            <person name="Chen Y.Y."/>
            <person name="Lin Y.F."/>
            <person name="Hsu J.L."/>
            <person name="Li C.Y."/>
            <person name="Wang Z.W."/>
            <person name="Zhao X."/>
            <person name="Zhong W.Y."/>
            <person name="Ma X.K."/>
            <person name="Ma L."/>
            <person name="Huang J."/>
            <person name="Chen G.Z."/>
            <person name="Huang M.Z."/>
            <person name="Huang L."/>
            <person name="Peng D.H."/>
            <person name="Luo Y.B."/>
            <person name="Zou S.Q."/>
            <person name="Chen S.P."/>
            <person name="Lan S."/>
            <person name="Tsai W.C."/>
            <person name="Van de Peer Y."/>
            <person name="Liu Z.J."/>
        </authorList>
    </citation>
    <scope>NUCLEOTIDE SEQUENCE [LARGE SCALE GENOMIC DNA]</scope>
    <source>
        <strain evidence="4">Lor288</strain>
    </source>
</reference>
<dbReference type="PROSITE" id="PS50102">
    <property type="entry name" value="RRM"/>
    <property type="match status" value="1"/>
</dbReference>
<dbReference type="SUPFAM" id="SSF54928">
    <property type="entry name" value="RNA-binding domain, RBD"/>
    <property type="match status" value="1"/>
</dbReference>
<gene>
    <name evidence="4" type="ORF">KSP40_PGU000590</name>
</gene>
<dbReference type="Proteomes" id="UP001412067">
    <property type="component" value="Unassembled WGS sequence"/>
</dbReference>
<dbReference type="EMBL" id="JBBWWR010000016">
    <property type="protein sequence ID" value="KAK8947638.1"/>
    <property type="molecule type" value="Genomic_DNA"/>
</dbReference>
<dbReference type="Gene3D" id="3.30.70.330">
    <property type="match status" value="1"/>
</dbReference>
<evidence type="ECO:0000256" key="1">
    <source>
        <dbReference type="ARBA" id="ARBA00022884"/>
    </source>
</evidence>
<organism evidence="4 5">
    <name type="scientific">Platanthera guangdongensis</name>
    <dbReference type="NCBI Taxonomy" id="2320717"/>
    <lineage>
        <taxon>Eukaryota</taxon>
        <taxon>Viridiplantae</taxon>
        <taxon>Streptophyta</taxon>
        <taxon>Embryophyta</taxon>
        <taxon>Tracheophyta</taxon>
        <taxon>Spermatophyta</taxon>
        <taxon>Magnoliopsida</taxon>
        <taxon>Liliopsida</taxon>
        <taxon>Asparagales</taxon>
        <taxon>Orchidaceae</taxon>
        <taxon>Orchidoideae</taxon>
        <taxon>Orchideae</taxon>
        <taxon>Orchidinae</taxon>
        <taxon>Platanthera</taxon>
    </lineage>
</organism>
<keyword evidence="5" id="KW-1185">Reference proteome</keyword>
<dbReference type="PANTHER" id="PTHR48027">
    <property type="entry name" value="HETEROGENEOUS NUCLEAR RIBONUCLEOPROTEIN 87F-RELATED"/>
    <property type="match status" value="1"/>
</dbReference>
<dbReference type="InterPro" id="IPR003954">
    <property type="entry name" value="RRM_euk-type"/>
</dbReference>
<protein>
    <recommendedName>
        <fullName evidence="3">RRM domain-containing protein</fullName>
    </recommendedName>
</protein>
<accession>A0ABR2LQE3</accession>
<dbReference type="SMART" id="SM00361">
    <property type="entry name" value="RRM_1"/>
    <property type="match status" value="1"/>
</dbReference>
<dbReference type="InterPro" id="IPR012677">
    <property type="entry name" value="Nucleotide-bd_a/b_plait_sf"/>
</dbReference>
<proteinExistence type="predicted"/>
<dbReference type="InterPro" id="IPR035979">
    <property type="entry name" value="RBD_domain_sf"/>
</dbReference>
<evidence type="ECO:0000256" key="2">
    <source>
        <dbReference type="PROSITE-ProRule" id="PRU00176"/>
    </source>
</evidence>
<feature type="domain" description="RRM" evidence="3">
    <location>
        <begin position="42"/>
        <end position="120"/>
    </location>
</feature>
<dbReference type="SMART" id="SM00360">
    <property type="entry name" value="RRM"/>
    <property type="match status" value="1"/>
</dbReference>